<dbReference type="OrthoDB" id="9795763at2"/>
<dbReference type="PANTHER" id="PTHR41774:SF1">
    <property type="entry name" value="NGG1P INTERACTING FACTOR NIF3"/>
    <property type="match status" value="1"/>
</dbReference>
<dbReference type="RefSeq" id="WP_011588071.1">
    <property type="nucleotide sequence ID" value="NC_008260.1"/>
</dbReference>
<dbReference type="SUPFAM" id="SSF102705">
    <property type="entry name" value="NIF3 (NGG1p interacting factor 3)-like"/>
    <property type="match status" value="1"/>
</dbReference>
<keyword evidence="2" id="KW-1185">Reference proteome</keyword>
<evidence type="ECO:0000313" key="2">
    <source>
        <dbReference type="Proteomes" id="UP000008871"/>
    </source>
</evidence>
<dbReference type="HOGENOM" id="CLU_120084_3_0_6"/>
<dbReference type="eggNOG" id="COG3323">
    <property type="taxonomic scope" value="Bacteria"/>
</dbReference>
<evidence type="ECO:0000313" key="1">
    <source>
        <dbReference type="EMBL" id="CAL16235.1"/>
    </source>
</evidence>
<dbReference type="EMBL" id="AM286690">
    <property type="protein sequence ID" value="CAL16235.1"/>
    <property type="molecule type" value="Genomic_DNA"/>
</dbReference>
<dbReference type="KEGG" id="abo:ABO_0787"/>
<dbReference type="AlphaFoldDB" id="Q0VRG3"/>
<dbReference type="InterPro" id="IPR015867">
    <property type="entry name" value="N-reg_PII/ATP_PRibTrfase_C"/>
</dbReference>
<accession>Q0VRG3</accession>
<dbReference type="PANTHER" id="PTHR41774">
    <property type="match status" value="1"/>
</dbReference>
<sequence length="111" mass="12551">MEELHYKLCFYVPASHVEQVKTAIFEAGAGHLGDYDCCSFQTLGQGQFRPLPGSKPFLGEQDQVEVVEEYRVETLCLESCLQAVISALRLSHPYEEPAIDLWKLERLPGIH</sequence>
<dbReference type="Gene3D" id="3.30.70.120">
    <property type="match status" value="1"/>
</dbReference>
<dbReference type="InterPro" id="IPR036069">
    <property type="entry name" value="DUF34/NIF3_sf"/>
</dbReference>
<dbReference type="STRING" id="393595.ABO_0787"/>
<name>Q0VRG3_ALCBS</name>
<gene>
    <name evidence="1" type="ordered locus">ABO_0787</name>
</gene>
<dbReference type="FunFam" id="3.30.70.120:FF:000006">
    <property type="entry name" value="GTP cyclohydrolase 1 type 2 homolog"/>
    <property type="match status" value="1"/>
</dbReference>
<evidence type="ECO:0008006" key="3">
    <source>
        <dbReference type="Google" id="ProtNLM"/>
    </source>
</evidence>
<protein>
    <recommendedName>
        <fullName evidence="3">NGG1p interacting factor NIF3</fullName>
    </recommendedName>
</protein>
<proteinExistence type="predicted"/>
<organism evidence="1 2">
    <name type="scientific">Alcanivorax borkumensis (strain ATCC 700651 / DSM 11573 / NCIMB 13689 / SK2)</name>
    <dbReference type="NCBI Taxonomy" id="393595"/>
    <lineage>
        <taxon>Bacteria</taxon>
        <taxon>Pseudomonadati</taxon>
        <taxon>Pseudomonadota</taxon>
        <taxon>Gammaproteobacteria</taxon>
        <taxon>Oceanospirillales</taxon>
        <taxon>Alcanivoracaceae</taxon>
        <taxon>Alcanivorax</taxon>
    </lineage>
</organism>
<reference evidence="1 2" key="1">
    <citation type="journal article" date="2006" name="Nat. Biotechnol.">
        <title>Genome sequence of the ubiquitous hydrocarbon-degrading marine bacterium Alcanivorax borkumensis.</title>
        <authorList>
            <person name="Schneiker S."/>
            <person name="Martins dos Santos V.A.P."/>
            <person name="Bartels D."/>
            <person name="Bekel T."/>
            <person name="Brecht M."/>
            <person name="Buhrmester J."/>
            <person name="Chernikova T.N."/>
            <person name="Denaro R."/>
            <person name="Ferrer M."/>
            <person name="Gertler C."/>
            <person name="Goesmann A."/>
            <person name="Golyshina O.V."/>
            <person name="Kaminski F."/>
            <person name="Khachane A.N."/>
            <person name="Lang S."/>
            <person name="Linke B."/>
            <person name="McHardy A.C."/>
            <person name="Meyer F."/>
            <person name="Nechitaylo T."/>
            <person name="Puehler A."/>
            <person name="Regenhardt D."/>
            <person name="Rupp O."/>
            <person name="Sabirova J.S."/>
            <person name="Selbitschka W."/>
            <person name="Yakimov M.M."/>
            <person name="Timmis K.N."/>
            <person name="Vorhoelter F.-J."/>
            <person name="Weidner S."/>
            <person name="Kaiser O."/>
            <person name="Golyshin P.N."/>
        </authorList>
    </citation>
    <scope>NUCLEOTIDE SEQUENCE [LARGE SCALE GENOMIC DNA]</scope>
    <source>
        <strain evidence="2">ATCC 700651 / DSM 11573 / NCIMB 13689 / SK2</strain>
    </source>
</reference>
<dbReference type="Proteomes" id="UP000008871">
    <property type="component" value="Chromosome"/>
</dbReference>